<keyword evidence="2" id="KW-1185">Reference proteome</keyword>
<proteinExistence type="predicted"/>
<sequence length="135" mass="14973">MFGATSSSFCPAFALGQVANGQHSVNQKTLSTTKRNFYVDDCPVSAEGLKKALTPEEQLWKVPISRGFRCLKWVCNNEAVIKTIVPSEQVPILISLSPSDPMIQKTLGLCWRIKDDCFTFKLDILNRPVTRGGLL</sequence>
<protein>
    <submittedName>
        <fullName evidence="1">Uncharacterized protein</fullName>
    </submittedName>
</protein>
<name>A0A2H1BV21_FASHE</name>
<comment type="caution">
    <text evidence="1">The sequence shown here is derived from an EMBL/GenBank/DDBJ whole genome shotgun (WGS) entry which is preliminary data.</text>
</comment>
<evidence type="ECO:0000313" key="1">
    <source>
        <dbReference type="EMBL" id="THD18855.1"/>
    </source>
</evidence>
<evidence type="ECO:0000313" key="2">
    <source>
        <dbReference type="Proteomes" id="UP000230066"/>
    </source>
</evidence>
<dbReference type="AlphaFoldDB" id="A0A2H1BV21"/>
<dbReference type="Proteomes" id="UP000230066">
    <property type="component" value="Unassembled WGS sequence"/>
</dbReference>
<gene>
    <name evidence="1" type="ORF">D915_010460</name>
</gene>
<reference evidence="1" key="1">
    <citation type="submission" date="2019-03" db="EMBL/GenBank/DDBJ databases">
        <title>Improved annotation for the trematode Fasciola hepatica.</title>
        <authorList>
            <person name="Choi Y.-J."/>
            <person name="Martin J."/>
            <person name="Mitreva M."/>
        </authorList>
    </citation>
    <scope>NUCLEOTIDE SEQUENCE [LARGE SCALE GENOMIC DNA]</scope>
</reference>
<accession>A0A2H1BV21</accession>
<organism evidence="1 2">
    <name type="scientific">Fasciola hepatica</name>
    <name type="common">Liver fluke</name>
    <dbReference type="NCBI Taxonomy" id="6192"/>
    <lineage>
        <taxon>Eukaryota</taxon>
        <taxon>Metazoa</taxon>
        <taxon>Spiralia</taxon>
        <taxon>Lophotrochozoa</taxon>
        <taxon>Platyhelminthes</taxon>
        <taxon>Trematoda</taxon>
        <taxon>Digenea</taxon>
        <taxon>Plagiorchiida</taxon>
        <taxon>Echinostomata</taxon>
        <taxon>Echinostomatoidea</taxon>
        <taxon>Fasciolidae</taxon>
        <taxon>Fasciola</taxon>
    </lineage>
</organism>
<dbReference type="EMBL" id="JXXN02008256">
    <property type="protein sequence ID" value="THD18855.1"/>
    <property type="molecule type" value="Genomic_DNA"/>
</dbReference>
<dbReference type="PANTHER" id="PTHR47331">
    <property type="entry name" value="PHD-TYPE DOMAIN-CONTAINING PROTEIN"/>
    <property type="match status" value="1"/>
</dbReference>